<protein>
    <submittedName>
        <fullName evidence="3">General secretion pathway protein GspK</fullName>
    </submittedName>
</protein>
<reference evidence="3" key="1">
    <citation type="submission" date="2022-05" db="EMBL/GenBank/DDBJ databases">
        <title>Brevundimonas albigilva TT17 genome sequence.</title>
        <authorList>
            <person name="Lee K."/>
            <person name="Son H."/>
        </authorList>
    </citation>
    <scope>NUCLEOTIDE SEQUENCE</scope>
    <source>
        <strain evidence="3">TT17</strain>
    </source>
</reference>
<gene>
    <name evidence="3" type="ORF">M8231_12595</name>
</gene>
<accession>A0ABY4SI25</accession>
<dbReference type="InterPro" id="IPR038072">
    <property type="entry name" value="GspK_central_sf"/>
</dbReference>
<evidence type="ECO:0000313" key="4">
    <source>
        <dbReference type="Proteomes" id="UP001055429"/>
    </source>
</evidence>
<name>A0ABY4SI25_9CAUL</name>
<dbReference type="RefSeq" id="WP_250201591.1">
    <property type="nucleotide sequence ID" value="NZ_CP097649.1"/>
</dbReference>
<keyword evidence="1" id="KW-1133">Transmembrane helix</keyword>
<evidence type="ECO:0000313" key="3">
    <source>
        <dbReference type="EMBL" id="URI14645.1"/>
    </source>
</evidence>
<feature type="transmembrane region" description="Helical" evidence="1">
    <location>
        <begin position="12"/>
        <end position="36"/>
    </location>
</feature>
<evidence type="ECO:0000256" key="1">
    <source>
        <dbReference type="SAM" id="Phobius"/>
    </source>
</evidence>
<keyword evidence="4" id="KW-1185">Reference proteome</keyword>
<keyword evidence="1" id="KW-0472">Membrane</keyword>
<keyword evidence="1" id="KW-0812">Transmembrane</keyword>
<dbReference type="EMBL" id="CP097649">
    <property type="protein sequence ID" value="URI14645.1"/>
    <property type="molecule type" value="Genomic_DNA"/>
</dbReference>
<dbReference type="Proteomes" id="UP001055429">
    <property type="component" value="Chromosome"/>
</dbReference>
<proteinExistence type="predicted"/>
<organism evidence="3 4">
    <name type="scientific">Brevundimonas albigilva</name>
    <dbReference type="NCBI Taxonomy" id="1312364"/>
    <lineage>
        <taxon>Bacteria</taxon>
        <taxon>Pseudomonadati</taxon>
        <taxon>Pseudomonadota</taxon>
        <taxon>Alphaproteobacteria</taxon>
        <taxon>Caulobacterales</taxon>
        <taxon>Caulobacteraceae</taxon>
        <taxon>Brevundimonas</taxon>
    </lineage>
</organism>
<sequence>MISEPIDGARRGFALPAVLAVIGVVTIVFLVAMTALSSLNAEAASARDRVRFTQRALTAEATLAHMMSTEPFGPLGMRIGAPRALDPFLEPEDVEALASGVPTQDLRLDGSPYLLDVGGPMMVSLRDQAGMVNLAYLTPDQAERLAEQAGAPRGFGRTLLARYRDYADPDDLRQIDGAESSEYGGDGPANRNLLRADEYLSILGVRQAVDSRRWRALRDALAVDAGVPRANVNTASADALEILFGASPQQAEAAIRARQQAPFLSFQDFVAASGVPDVSNDEILYTFPAGKVFFTLRDGRSAWIYRGRISLTPSGLERPVWIDQTDTTEAPRRVAADTSNATRFPYAPR</sequence>
<dbReference type="SUPFAM" id="SSF158544">
    <property type="entry name" value="GspK insert domain-like"/>
    <property type="match status" value="1"/>
</dbReference>
<dbReference type="InterPro" id="IPR010994">
    <property type="entry name" value="RuvA_2-like"/>
</dbReference>
<feature type="domain" description="T2SS protein K second SAM-like" evidence="2">
    <location>
        <begin position="231"/>
        <end position="279"/>
    </location>
</feature>
<dbReference type="Pfam" id="PF03934">
    <property type="entry name" value="T2SSK"/>
    <property type="match status" value="1"/>
</dbReference>
<dbReference type="InterPro" id="IPR049179">
    <property type="entry name" value="T2SSK_SAM-like_2nd"/>
</dbReference>
<dbReference type="SUPFAM" id="SSF47781">
    <property type="entry name" value="RuvA domain 2-like"/>
    <property type="match status" value="1"/>
</dbReference>
<evidence type="ECO:0000259" key="2">
    <source>
        <dbReference type="Pfam" id="PF03934"/>
    </source>
</evidence>